<keyword evidence="1" id="KW-0812">Transmembrane</keyword>
<feature type="signal peptide" evidence="2">
    <location>
        <begin position="1"/>
        <end position="23"/>
    </location>
</feature>
<evidence type="ECO:0000256" key="2">
    <source>
        <dbReference type="SAM" id="SignalP"/>
    </source>
</evidence>
<dbReference type="RefSeq" id="WP_160366320.1">
    <property type="nucleotide sequence ID" value="NZ_JACEIB010000002.1"/>
</dbReference>
<dbReference type="Proteomes" id="UP000570166">
    <property type="component" value="Unassembled WGS sequence"/>
</dbReference>
<keyword evidence="1" id="KW-1133">Transmembrane helix</keyword>
<gene>
    <name evidence="3" type="ORF">HZF05_03560</name>
</gene>
<keyword evidence="4" id="KW-1185">Reference proteome</keyword>
<dbReference type="AlphaFoldDB" id="A0A838L284"/>
<accession>A0A838L284</accession>
<evidence type="ECO:0000313" key="4">
    <source>
        <dbReference type="Proteomes" id="UP000570166"/>
    </source>
</evidence>
<protein>
    <submittedName>
        <fullName evidence="3">Uncharacterized protein</fullName>
    </submittedName>
</protein>
<feature type="chain" id="PRO_5032269846" evidence="2">
    <location>
        <begin position="24"/>
        <end position="94"/>
    </location>
</feature>
<evidence type="ECO:0000313" key="3">
    <source>
        <dbReference type="EMBL" id="MBA2933167.1"/>
    </source>
</evidence>
<comment type="caution">
    <text evidence="3">The sequence shown here is derived from an EMBL/GenBank/DDBJ whole genome shotgun (WGS) entry which is preliminary data.</text>
</comment>
<proteinExistence type="predicted"/>
<dbReference type="EMBL" id="JACEIB010000002">
    <property type="protein sequence ID" value="MBA2933167.1"/>
    <property type="molecule type" value="Genomic_DNA"/>
</dbReference>
<organism evidence="3 4">
    <name type="scientific">Sphingomonas chungangi</name>
    <dbReference type="NCBI Taxonomy" id="2683589"/>
    <lineage>
        <taxon>Bacteria</taxon>
        <taxon>Pseudomonadati</taxon>
        <taxon>Pseudomonadota</taxon>
        <taxon>Alphaproteobacteria</taxon>
        <taxon>Sphingomonadales</taxon>
        <taxon>Sphingomonadaceae</taxon>
        <taxon>Sphingomonas</taxon>
    </lineage>
</organism>
<feature type="transmembrane region" description="Helical" evidence="1">
    <location>
        <begin position="61"/>
        <end position="83"/>
    </location>
</feature>
<evidence type="ECO:0000256" key="1">
    <source>
        <dbReference type="SAM" id="Phobius"/>
    </source>
</evidence>
<sequence length="94" mass="8659">MEIRKISLGLAAVALLGVSPAMAAAPVMPSVASISLAPVAGTNLGSTVRRGAVKQANGSNIAAGVAVVVAVLAAGAVAGGVAAGTSGGHSSTSP</sequence>
<reference evidence="3 4" key="1">
    <citation type="submission" date="2020-07" db="EMBL/GenBank/DDBJ databases">
        <authorList>
            <person name="Sun Q."/>
        </authorList>
    </citation>
    <scope>NUCLEOTIDE SEQUENCE [LARGE SCALE GENOMIC DNA]</scope>
    <source>
        <strain evidence="3 4">CGMCC 1.13654</strain>
    </source>
</reference>
<keyword evidence="2" id="KW-0732">Signal</keyword>
<name>A0A838L284_9SPHN</name>
<keyword evidence="1" id="KW-0472">Membrane</keyword>